<dbReference type="EMBL" id="AP028947">
    <property type="protein sequence ID" value="BET27548.1"/>
    <property type="molecule type" value="Genomic_DNA"/>
</dbReference>
<proteinExistence type="predicted"/>
<evidence type="ECO:0000256" key="1">
    <source>
        <dbReference type="SAM" id="Phobius"/>
    </source>
</evidence>
<reference evidence="2 3" key="1">
    <citation type="submission" date="2023-10" db="EMBL/GenBank/DDBJ databases">
        <title>Complete Genome Sequence of Limnobacter thiooxidans CS-K2T, Isolated from freshwater lake sediments in Bavaria, Germany.</title>
        <authorList>
            <person name="Naruki M."/>
            <person name="Watanabe A."/>
            <person name="Warashina T."/>
            <person name="Morita T."/>
            <person name="Arakawa K."/>
        </authorList>
    </citation>
    <scope>NUCLEOTIDE SEQUENCE [LARGE SCALE GENOMIC DNA]</scope>
    <source>
        <strain evidence="2 3">CS-K2</strain>
    </source>
</reference>
<feature type="transmembrane region" description="Helical" evidence="1">
    <location>
        <begin position="110"/>
        <end position="128"/>
    </location>
</feature>
<evidence type="ECO:0000313" key="3">
    <source>
        <dbReference type="Proteomes" id="UP001329151"/>
    </source>
</evidence>
<sequence>MTTSSSSVLPSATATGASESSEDTFFESLALFTLENLKKARETLTGIMEGLEGTERAKVSYIRDQVDKFIEQLKKSKSAGVLGKVFKALGIVGLILSALVACIIPTPMTVAIFAVALVMVMEPLIAEAGGYDSVIQKGMSEMMKGLSSVFGNVGGAIVGAILILVMMLLVTSAAASGLAMMGTSLAQSTSAAAQFLRQLPNFLQGMLTGELTMSQQAALLRFLEATESCITAAQGGLQVGMGMLKMEVAKLMHAFELDQASIDLINHLLESVGQDAAAYQSEINNQLQMMPQLFAPLQA</sequence>
<feature type="transmembrane region" description="Helical" evidence="1">
    <location>
        <begin position="149"/>
        <end position="170"/>
    </location>
</feature>
<dbReference type="Proteomes" id="UP001329151">
    <property type="component" value="Chromosome"/>
</dbReference>
<keyword evidence="1" id="KW-1133">Transmembrane helix</keyword>
<protein>
    <submittedName>
        <fullName evidence="2">Uncharacterized protein</fullName>
    </submittedName>
</protein>
<keyword evidence="1" id="KW-0812">Transmembrane</keyword>
<accession>A0AA86J2W2</accession>
<dbReference type="RefSeq" id="WP_130557385.1">
    <property type="nucleotide sequence ID" value="NZ_AP028947.1"/>
</dbReference>
<keyword evidence="1" id="KW-0472">Membrane</keyword>
<gene>
    <name evidence="2" type="ORF">RGQ30_30490</name>
</gene>
<feature type="transmembrane region" description="Helical" evidence="1">
    <location>
        <begin position="85"/>
        <end position="104"/>
    </location>
</feature>
<organism evidence="2 3">
    <name type="scientific">Limnobacter thiooxidans</name>
    <dbReference type="NCBI Taxonomy" id="131080"/>
    <lineage>
        <taxon>Bacteria</taxon>
        <taxon>Pseudomonadati</taxon>
        <taxon>Pseudomonadota</taxon>
        <taxon>Betaproteobacteria</taxon>
        <taxon>Burkholderiales</taxon>
        <taxon>Burkholderiaceae</taxon>
        <taxon>Limnobacter</taxon>
    </lineage>
</organism>
<name>A0AA86J2W2_9BURK</name>
<dbReference type="AlphaFoldDB" id="A0AA86J2W2"/>
<evidence type="ECO:0000313" key="2">
    <source>
        <dbReference type="EMBL" id="BET27548.1"/>
    </source>
</evidence>
<dbReference type="KEGG" id="lto:RGQ30_30490"/>
<keyword evidence="3" id="KW-1185">Reference proteome</keyword>